<dbReference type="PRINTS" id="PR00401">
    <property type="entry name" value="SH2DOMAIN"/>
</dbReference>
<dbReference type="CTD" id="406311"/>
<dbReference type="FunFam" id="3.30.505.10:FF:000017">
    <property type="entry name" value="Phosphatidylinositol 3-kinase regulatory subunit gamma b"/>
    <property type="match status" value="1"/>
</dbReference>
<name>A0A6J2VEP2_CHACN</name>
<dbReference type="FunFam" id="3.30.505.10:FF:000006">
    <property type="entry name" value="Phosphatidylinositol 3-kinase regulatory subunit alpha"/>
    <property type="match status" value="1"/>
</dbReference>
<dbReference type="InterPro" id="IPR032498">
    <property type="entry name" value="PI3K_P85_iSH2"/>
</dbReference>
<dbReference type="Pfam" id="PF16454">
    <property type="entry name" value="PI3K_P85_iSH2"/>
    <property type="match status" value="1"/>
</dbReference>
<dbReference type="GO" id="GO:0008286">
    <property type="term" value="P:insulin receptor signaling pathway"/>
    <property type="evidence" value="ECO:0007669"/>
    <property type="project" value="TreeGrafter"/>
</dbReference>
<dbReference type="CDD" id="cd09930">
    <property type="entry name" value="SH2_cSH2_p85_like"/>
    <property type="match status" value="1"/>
</dbReference>
<keyword evidence="4 5" id="KW-0727">SH2 domain</keyword>
<feature type="domain" description="SH2" evidence="6">
    <location>
        <begin position="244"/>
        <end position="338"/>
    </location>
</feature>
<dbReference type="Gene3D" id="1.10.287.1490">
    <property type="match status" value="1"/>
</dbReference>
<dbReference type="InterPro" id="IPR036860">
    <property type="entry name" value="SH2_dom_sf"/>
</dbReference>
<dbReference type="PANTHER" id="PTHR10155">
    <property type="entry name" value="PHOSPHATIDYLINOSITOL 3-KINASE REGULATORY SUBUNIT"/>
    <property type="match status" value="1"/>
</dbReference>
<dbReference type="SMART" id="SM00252">
    <property type="entry name" value="SH2"/>
    <property type="match status" value="2"/>
</dbReference>
<dbReference type="InterPro" id="IPR035022">
    <property type="entry name" value="PI3kinase_P85_nSH2"/>
</dbReference>
<evidence type="ECO:0000256" key="1">
    <source>
        <dbReference type="ARBA" id="ARBA00009442"/>
    </source>
</evidence>
<sequence>MSYPTELLFYIEMNQVPSGPPFELVPVSDDYLLPHEMPSYSLEDAEWYWGDISREDVNEKLRDMPDGTFLVRDASTKARGDYTLTLRKSGTNKLIKIHHRDGRYGFSEPFTFGSVVELIEYFRNRTLVQYNAALDVTLAYPLSRFRPDQIVKSKSWDTTSEKLLEYCHQFEEKTQENDPLFSIYTKTLQKIQMRQKAIEALNEMTKIFDEQHHSHDDSLNQTGDPYLTQEHPEEYQALLEETSWFVGDLSRAQAEELLKGKPSGAFLIRSSSKKGCYACSVVVDEEVRHCVIYRTSRGYGFAEPYDLYSSLKDLVLHYHHTSLVQHNRALDVRLAYPVHMTAPSIQS</sequence>
<organism evidence="7 8">
    <name type="scientific">Chanos chanos</name>
    <name type="common">Milkfish</name>
    <name type="synonym">Mugil chanos</name>
    <dbReference type="NCBI Taxonomy" id="29144"/>
    <lineage>
        <taxon>Eukaryota</taxon>
        <taxon>Metazoa</taxon>
        <taxon>Chordata</taxon>
        <taxon>Craniata</taxon>
        <taxon>Vertebrata</taxon>
        <taxon>Euteleostomi</taxon>
        <taxon>Actinopterygii</taxon>
        <taxon>Neopterygii</taxon>
        <taxon>Teleostei</taxon>
        <taxon>Ostariophysi</taxon>
        <taxon>Gonorynchiformes</taxon>
        <taxon>Chanidae</taxon>
        <taxon>Chanos</taxon>
    </lineage>
</organism>
<dbReference type="PROSITE" id="PS50001">
    <property type="entry name" value="SH2"/>
    <property type="match status" value="2"/>
</dbReference>
<dbReference type="OrthoDB" id="3175255at2759"/>
<dbReference type="GeneID" id="115812312"/>
<dbReference type="InterPro" id="IPR000980">
    <property type="entry name" value="SH2"/>
</dbReference>
<dbReference type="GO" id="GO:0046935">
    <property type="term" value="F:1-phosphatidylinositol-3-kinase regulator activity"/>
    <property type="evidence" value="ECO:0007669"/>
    <property type="project" value="TreeGrafter"/>
</dbReference>
<evidence type="ECO:0000256" key="5">
    <source>
        <dbReference type="PROSITE-ProRule" id="PRU00191"/>
    </source>
</evidence>
<feature type="domain" description="SH2" evidence="6">
    <location>
        <begin position="47"/>
        <end position="142"/>
    </location>
</feature>
<evidence type="ECO:0000256" key="2">
    <source>
        <dbReference type="ARBA" id="ARBA00022553"/>
    </source>
</evidence>
<dbReference type="Gene3D" id="3.30.505.10">
    <property type="entry name" value="SH2 domain"/>
    <property type="match status" value="2"/>
</dbReference>
<evidence type="ECO:0000313" key="8">
    <source>
        <dbReference type="RefSeq" id="XP_030630654.1"/>
    </source>
</evidence>
<gene>
    <name evidence="8" type="primary">pik3r3a</name>
</gene>
<dbReference type="AlphaFoldDB" id="A0A6J2VEP2"/>
<keyword evidence="7" id="KW-1185">Reference proteome</keyword>
<dbReference type="Pfam" id="PF00017">
    <property type="entry name" value="SH2"/>
    <property type="match status" value="2"/>
</dbReference>
<evidence type="ECO:0000259" key="6">
    <source>
        <dbReference type="PROSITE" id="PS50001"/>
    </source>
</evidence>
<keyword evidence="2" id="KW-0597">Phosphoprotein</keyword>
<dbReference type="PRINTS" id="PR00678">
    <property type="entry name" value="PI3KINASEP85"/>
</dbReference>
<accession>A0A6J2VEP2</accession>
<dbReference type="InterPro" id="IPR035020">
    <property type="entry name" value="PI3kinase_P85_cSH2"/>
</dbReference>
<dbReference type="Proteomes" id="UP000504632">
    <property type="component" value="Chromosome 5"/>
</dbReference>
<dbReference type="CDD" id="cd09942">
    <property type="entry name" value="SH2_nSH2_p85_like"/>
    <property type="match status" value="1"/>
</dbReference>
<dbReference type="SUPFAM" id="SSF55550">
    <property type="entry name" value="SH2 domain"/>
    <property type="match status" value="2"/>
</dbReference>
<reference evidence="8" key="1">
    <citation type="submission" date="2025-08" db="UniProtKB">
        <authorList>
            <consortium name="RefSeq"/>
        </authorList>
    </citation>
    <scope>IDENTIFICATION</scope>
</reference>
<keyword evidence="3" id="KW-0677">Repeat</keyword>
<protein>
    <submittedName>
        <fullName evidence="8">Phosphoinositide-3-kinase, regulatory subunit 3a (Gamma)</fullName>
    </submittedName>
</protein>
<dbReference type="RefSeq" id="XP_030630654.1">
    <property type="nucleotide sequence ID" value="XM_030774794.1"/>
</dbReference>
<comment type="similarity">
    <text evidence="1">Belongs to the PI3K p85 subunit family.</text>
</comment>
<evidence type="ECO:0000313" key="7">
    <source>
        <dbReference type="Proteomes" id="UP000504632"/>
    </source>
</evidence>
<dbReference type="GO" id="GO:0005942">
    <property type="term" value="C:phosphatidylinositol 3-kinase complex"/>
    <property type="evidence" value="ECO:0007669"/>
    <property type="project" value="TreeGrafter"/>
</dbReference>
<proteinExistence type="inferred from homology"/>
<dbReference type="PANTHER" id="PTHR10155:SF2">
    <property type="entry name" value="PHOSPHATIDYLINOSITOL 3-KINASE REGULATORY SUBUNIT GAMMA"/>
    <property type="match status" value="1"/>
</dbReference>
<evidence type="ECO:0000256" key="3">
    <source>
        <dbReference type="ARBA" id="ARBA00022737"/>
    </source>
</evidence>
<evidence type="ECO:0000256" key="4">
    <source>
        <dbReference type="ARBA" id="ARBA00022999"/>
    </source>
</evidence>
<dbReference type="GO" id="GO:0046854">
    <property type="term" value="P:phosphatidylinositol phosphate biosynthetic process"/>
    <property type="evidence" value="ECO:0007669"/>
    <property type="project" value="TreeGrafter"/>
</dbReference>
<dbReference type="InParanoid" id="A0A6J2VEP2"/>